<dbReference type="Gene3D" id="1.20.1640.10">
    <property type="entry name" value="Multidrug efflux transporter AcrB transmembrane domain"/>
    <property type="match status" value="1"/>
</dbReference>
<dbReference type="Proteomes" id="UP001287282">
    <property type="component" value="Unassembled WGS sequence"/>
</dbReference>
<gene>
    <name evidence="2" type="ORF">RYX56_22070</name>
</gene>
<dbReference type="PANTHER" id="PTHR32063">
    <property type="match status" value="1"/>
</dbReference>
<evidence type="ECO:0000313" key="2">
    <source>
        <dbReference type="EMBL" id="MDV2687040.1"/>
    </source>
</evidence>
<dbReference type="Gene3D" id="3.30.70.1320">
    <property type="entry name" value="Multidrug efflux transporter AcrB pore domain like"/>
    <property type="match status" value="1"/>
</dbReference>
<keyword evidence="1" id="KW-0472">Membrane</keyword>
<dbReference type="PRINTS" id="PR00702">
    <property type="entry name" value="ACRIFLAVINRP"/>
</dbReference>
<keyword evidence="3" id="KW-1185">Reference proteome</keyword>
<dbReference type="InterPro" id="IPR001036">
    <property type="entry name" value="Acrflvin-R"/>
</dbReference>
<feature type="non-terminal residue" evidence="2">
    <location>
        <position position="92"/>
    </location>
</feature>
<sequence length="92" mass="10143">IASRMNGKTATTIGIYQQPGANAVDTAKAVRARMEELKKQFPSGLDYKVTLDTSLFTLNSIDKVVHTFFEAVVLVILVVFLFLQSLRATLIP</sequence>
<evidence type="ECO:0000313" key="3">
    <source>
        <dbReference type="Proteomes" id="UP001287282"/>
    </source>
</evidence>
<feature type="transmembrane region" description="Helical" evidence="1">
    <location>
        <begin position="64"/>
        <end position="83"/>
    </location>
</feature>
<evidence type="ECO:0000256" key="1">
    <source>
        <dbReference type="SAM" id="Phobius"/>
    </source>
</evidence>
<keyword evidence="1" id="KW-0812">Transmembrane</keyword>
<dbReference type="EMBL" id="JAWJBA010000230">
    <property type="protein sequence ID" value="MDV2687040.1"/>
    <property type="molecule type" value="Genomic_DNA"/>
</dbReference>
<dbReference type="PANTHER" id="PTHR32063:SF11">
    <property type="entry name" value="CATION OR DRUG EFFLUX SYSTEM PROTEIN"/>
    <property type="match status" value="1"/>
</dbReference>
<keyword evidence="1" id="KW-1133">Transmembrane helix</keyword>
<reference evidence="2 3" key="1">
    <citation type="submission" date="2023-10" db="EMBL/GenBank/DDBJ databases">
        <title>Screening of Alkalihalobacillus lindianensis BZ-TG-R113 and Its Alleviation of Salt Stress on Rapeseed Growth.</title>
        <authorList>
            <person name="Zhao B."/>
            <person name="Guo T."/>
        </authorList>
    </citation>
    <scope>NUCLEOTIDE SEQUENCE [LARGE SCALE GENOMIC DNA]</scope>
    <source>
        <strain evidence="2 3">BZ-TG-R113</strain>
    </source>
</reference>
<feature type="non-terminal residue" evidence="2">
    <location>
        <position position="1"/>
    </location>
</feature>
<comment type="caution">
    <text evidence="2">The sequence shown here is derived from an EMBL/GenBank/DDBJ whole genome shotgun (WGS) entry which is preliminary data.</text>
</comment>
<accession>A0ABU3XGM0</accession>
<dbReference type="SUPFAM" id="SSF82693">
    <property type="entry name" value="Multidrug efflux transporter AcrB pore domain, PN1, PN2, PC1 and PC2 subdomains"/>
    <property type="match status" value="1"/>
</dbReference>
<dbReference type="RefSeq" id="WP_317124076.1">
    <property type="nucleotide sequence ID" value="NZ_JAWJBA010000230.1"/>
</dbReference>
<name>A0ABU3XGM0_9BACI</name>
<dbReference type="Pfam" id="PF00873">
    <property type="entry name" value="ACR_tran"/>
    <property type="match status" value="1"/>
</dbReference>
<proteinExistence type="predicted"/>
<organism evidence="2 3">
    <name type="scientific">Alkalihalophilus lindianensis</name>
    <dbReference type="NCBI Taxonomy" id="1630542"/>
    <lineage>
        <taxon>Bacteria</taxon>
        <taxon>Bacillati</taxon>
        <taxon>Bacillota</taxon>
        <taxon>Bacilli</taxon>
        <taxon>Bacillales</taxon>
        <taxon>Bacillaceae</taxon>
        <taxon>Alkalihalophilus</taxon>
    </lineage>
</organism>
<protein>
    <submittedName>
        <fullName evidence="2">Efflux RND transporter permease subunit</fullName>
    </submittedName>
</protein>